<dbReference type="OrthoDB" id="5290748at2"/>
<evidence type="ECO:0008006" key="4">
    <source>
        <dbReference type="Google" id="ProtNLM"/>
    </source>
</evidence>
<organism evidence="2 3">
    <name type="scientific">Altericroceibacterium indicum</name>
    <dbReference type="NCBI Taxonomy" id="374177"/>
    <lineage>
        <taxon>Bacteria</taxon>
        <taxon>Pseudomonadati</taxon>
        <taxon>Pseudomonadota</taxon>
        <taxon>Alphaproteobacteria</taxon>
        <taxon>Sphingomonadales</taxon>
        <taxon>Erythrobacteraceae</taxon>
        <taxon>Altericroceibacterium</taxon>
    </lineage>
</organism>
<evidence type="ECO:0000256" key="1">
    <source>
        <dbReference type="SAM" id="MobiDB-lite"/>
    </source>
</evidence>
<evidence type="ECO:0000313" key="3">
    <source>
        <dbReference type="Proteomes" id="UP000460561"/>
    </source>
</evidence>
<dbReference type="RefSeq" id="WP_160738483.1">
    <property type="nucleotide sequence ID" value="NZ_WTYQ01000001.1"/>
</dbReference>
<accession>A0A845A7X5</accession>
<gene>
    <name evidence="2" type="ORF">GRI39_04740</name>
</gene>
<sequence>MTQKPSPSLYDQFLAAQEWWQQSGVSEDFTETPQGWLADTSAKEDAAAARARAAKEAIAAAAKRKPDLPRPGGDKDQWPETLEAFPKWWLTESSLDEGGSYPRVAPRGKHGASLMIVVPEPEIDDRDILLAGPHGTLIANFMRSAGLNDENTYLASALPRHTPLADWASLNKAGMGDVLRHHINLVEPQRVLLLGSNILSLLGHVTTQGTARFAKTVLQGIEAPALAGIDPGMLLRRPRRQGNLWQCWLDWTEGET</sequence>
<feature type="compositionally biased region" description="Basic and acidic residues" evidence="1">
    <location>
        <begin position="64"/>
        <end position="78"/>
    </location>
</feature>
<feature type="region of interest" description="Disordered" evidence="1">
    <location>
        <begin position="58"/>
        <end position="79"/>
    </location>
</feature>
<dbReference type="SUPFAM" id="SSF52141">
    <property type="entry name" value="Uracil-DNA glycosylase-like"/>
    <property type="match status" value="1"/>
</dbReference>
<dbReference type="Proteomes" id="UP000460561">
    <property type="component" value="Unassembled WGS sequence"/>
</dbReference>
<dbReference type="Gene3D" id="3.40.470.10">
    <property type="entry name" value="Uracil-DNA glycosylase-like domain"/>
    <property type="match status" value="1"/>
</dbReference>
<dbReference type="InterPro" id="IPR036895">
    <property type="entry name" value="Uracil-DNA_glycosylase-like_sf"/>
</dbReference>
<keyword evidence="3" id="KW-1185">Reference proteome</keyword>
<protein>
    <recommendedName>
        <fullName evidence="4">Uracil-DNA glycosylase-like domain-containing protein</fullName>
    </recommendedName>
</protein>
<comment type="caution">
    <text evidence="2">The sequence shown here is derived from an EMBL/GenBank/DDBJ whole genome shotgun (WGS) entry which is preliminary data.</text>
</comment>
<name>A0A845A7X5_9SPHN</name>
<dbReference type="EMBL" id="WTYQ01000001">
    <property type="protein sequence ID" value="MXP25353.1"/>
    <property type="molecule type" value="Genomic_DNA"/>
</dbReference>
<proteinExistence type="predicted"/>
<evidence type="ECO:0000313" key="2">
    <source>
        <dbReference type="EMBL" id="MXP25353.1"/>
    </source>
</evidence>
<dbReference type="AlphaFoldDB" id="A0A845A7X5"/>
<reference evidence="2 3" key="1">
    <citation type="submission" date="2019-12" db="EMBL/GenBank/DDBJ databases">
        <title>Genomic-based taxomic classification of the family Erythrobacteraceae.</title>
        <authorList>
            <person name="Xu L."/>
        </authorList>
    </citation>
    <scope>NUCLEOTIDE SEQUENCE [LARGE SCALE GENOMIC DNA]</scope>
    <source>
        <strain evidence="2 3">DSM 18604</strain>
    </source>
</reference>